<keyword evidence="5" id="KW-1185">Reference proteome</keyword>
<dbReference type="InterPro" id="IPR000305">
    <property type="entry name" value="GIY-YIG_endonuc"/>
</dbReference>
<name>A0A5M7AT86_9FLAO</name>
<comment type="similarity">
    <text evidence="1">Belongs to the UPF0213 family.</text>
</comment>
<dbReference type="PANTHER" id="PTHR34477">
    <property type="entry name" value="UPF0213 PROTEIN YHBQ"/>
    <property type="match status" value="1"/>
</dbReference>
<sequence>MYYVYVISSEKDNRLFKGLTNDLQKKIAQHNMGEHKETKEHRPWVLVYSKVFTSRVKAKEYENYLKAEEGMEFLKNKLK</sequence>
<evidence type="ECO:0000313" key="5">
    <source>
        <dbReference type="Proteomes" id="UP000315145"/>
    </source>
</evidence>
<evidence type="ECO:0000313" key="4">
    <source>
        <dbReference type="EMBL" id="TSJ71282.1"/>
    </source>
</evidence>
<evidence type="ECO:0000313" key="3">
    <source>
        <dbReference type="EMBL" id="KAA5820609.1"/>
    </source>
</evidence>
<dbReference type="EMBL" id="VMBF01000014">
    <property type="protein sequence ID" value="TSJ71282.1"/>
    <property type="molecule type" value="Genomic_DNA"/>
</dbReference>
<dbReference type="InterPro" id="IPR050190">
    <property type="entry name" value="UPF0213_domain"/>
</dbReference>
<gene>
    <name evidence="3" type="ORF">F2B50_17430</name>
    <name evidence="4" type="ORF">FPF71_17430</name>
</gene>
<dbReference type="Pfam" id="PF01541">
    <property type="entry name" value="GIY-YIG"/>
    <property type="match status" value="1"/>
</dbReference>
<evidence type="ECO:0000259" key="2">
    <source>
        <dbReference type="PROSITE" id="PS50164"/>
    </source>
</evidence>
<dbReference type="PANTHER" id="PTHR34477:SF1">
    <property type="entry name" value="UPF0213 PROTEIN YHBQ"/>
    <property type="match status" value="1"/>
</dbReference>
<dbReference type="EMBL" id="VWRS01000014">
    <property type="protein sequence ID" value="KAA5820609.1"/>
    <property type="molecule type" value="Genomic_DNA"/>
</dbReference>
<dbReference type="SUPFAM" id="SSF82771">
    <property type="entry name" value="GIY-YIG endonuclease"/>
    <property type="match status" value="1"/>
</dbReference>
<dbReference type="Proteomes" id="UP000322315">
    <property type="component" value="Unassembled WGS sequence"/>
</dbReference>
<dbReference type="PROSITE" id="PS50164">
    <property type="entry name" value="GIY_YIG"/>
    <property type="match status" value="1"/>
</dbReference>
<proteinExistence type="inferred from homology"/>
<dbReference type="AlphaFoldDB" id="A0A5M7AT86"/>
<organism evidence="3 6">
    <name type="scientific">Algibacter amylolyticus</name>
    <dbReference type="NCBI Taxonomy" id="1608400"/>
    <lineage>
        <taxon>Bacteria</taxon>
        <taxon>Pseudomonadati</taxon>
        <taxon>Bacteroidota</taxon>
        <taxon>Flavobacteriia</taxon>
        <taxon>Flavobacteriales</taxon>
        <taxon>Flavobacteriaceae</taxon>
        <taxon>Algibacter</taxon>
    </lineage>
</organism>
<dbReference type="Proteomes" id="UP000315145">
    <property type="component" value="Unassembled WGS sequence"/>
</dbReference>
<reference evidence="3 6" key="1">
    <citation type="journal article" date="2015" name="Int. J. Syst. Evol. Microbiol.">
        <title>Algibacter amylolyticus sp. nov., isolated from intertidal sediment.</title>
        <authorList>
            <person name="Zhang D.C."/>
            <person name="Wu J."/>
            <person name="Neuner K."/>
            <person name="Yao J."/>
            <person name="Margesin R."/>
        </authorList>
    </citation>
    <scope>NUCLEOTIDE SEQUENCE [LARGE SCALE GENOMIC DNA]</scope>
    <source>
        <strain evidence="3 6">RU-4-M-4</strain>
    </source>
</reference>
<dbReference type="OrthoDB" id="1495241at2"/>
<dbReference type="InterPro" id="IPR035901">
    <property type="entry name" value="GIY-YIG_endonuc_sf"/>
</dbReference>
<evidence type="ECO:0000313" key="6">
    <source>
        <dbReference type="Proteomes" id="UP000322315"/>
    </source>
</evidence>
<evidence type="ECO:0000256" key="1">
    <source>
        <dbReference type="ARBA" id="ARBA00007435"/>
    </source>
</evidence>
<feature type="domain" description="GIY-YIG" evidence="2">
    <location>
        <begin position="1"/>
        <end position="77"/>
    </location>
</feature>
<reference evidence="4 5" key="2">
    <citation type="submission" date="2019-07" db="EMBL/GenBank/DDBJ databases">
        <title>Algibacter marinivivus sp. nov., isolated from the surface of a marine red alga.</title>
        <authorList>
            <person name="Zhong X."/>
            <person name="Xu W."/>
            <person name="Zhang Y."/>
            <person name="Zhang Q."/>
            <person name="Du Z."/>
        </authorList>
    </citation>
    <scope>NUCLEOTIDE SEQUENCE [LARGE SCALE GENOMIC DNA]</scope>
    <source>
        <strain evidence="4 5">RU-4-M-4</strain>
    </source>
</reference>
<dbReference type="Gene3D" id="3.40.1440.10">
    <property type="entry name" value="GIY-YIG endonuclease"/>
    <property type="match status" value="1"/>
</dbReference>
<accession>A0A5M7AT86</accession>
<reference evidence="3" key="3">
    <citation type="submission" date="2019-09" db="EMBL/GenBank/DDBJ databases">
        <authorList>
            <person name="Zhang D.-C."/>
        </authorList>
    </citation>
    <scope>NUCLEOTIDE SEQUENCE</scope>
    <source>
        <strain evidence="3">RU-4-M-4</strain>
    </source>
</reference>
<comment type="caution">
    <text evidence="3">The sequence shown here is derived from an EMBL/GenBank/DDBJ whole genome shotgun (WGS) entry which is preliminary data.</text>
</comment>
<protein>
    <submittedName>
        <fullName evidence="3">GIY-YIG nuclease family protein</fullName>
    </submittedName>
</protein>